<dbReference type="PANTHER" id="PTHR46652">
    <property type="entry name" value="LEUCINE-RICH REPEAT AND IQ DOMAIN-CONTAINING PROTEIN 1-RELATED"/>
    <property type="match status" value="1"/>
</dbReference>
<protein>
    <submittedName>
        <fullName evidence="4">Leucine-rich repeat domain-containing protein</fullName>
    </submittedName>
</protein>
<comment type="caution">
    <text evidence="4">The sequence shown here is derived from an EMBL/GenBank/DDBJ whole genome shotgun (WGS) entry which is preliminary data.</text>
</comment>
<dbReference type="PROSITE" id="PS51450">
    <property type="entry name" value="LRR"/>
    <property type="match status" value="6"/>
</dbReference>
<dbReference type="RefSeq" id="WP_413271956.1">
    <property type="nucleotide sequence ID" value="NZ_JBHFNQ010000143.1"/>
</dbReference>
<dbReference type="InterPro" id="IPR032675">
    <property type="entry name" value="LRR_dom_sf"/>
</dbReference>
<sequence>MSETQSDLTKTFPTFADWCSHKDNICPAAKHTVEVLLKEAGTTDCHEAELILMNRTKLNLHNNQITDLNPISTLTNLTELYLHNNQITDINPLSTLTNLTALNLRFNQIINYLPLSNLTNLTELYLESDRITDLKLLSTLTNLTKLYLEVSQITDLSLLSTLTNLTELYLHNNQITDLNPLSTLFNLTYLYLEGSQIIDLSPLQSLKSLEYCEIYNVALPKKYFLPLQKWQSRWILEEKNIGIRRVLIQQIGYDRICQELQAIELDTWREYSLLKIDIFDDFDIENERELAATYLLKMTCPSTGFIHALRVPPNMKSAREAIRWVNWGFDPEEFARET</sequence>
<evidence type="ECO:0000259" key="3">
    <source>
        <dbReference type="Pfam" id="PF20530"/>
    </source>
</evidence>
<dbReference type="InterPro" id="IPR001611">
    <property type="entry name" value="Leu-rich_rpt"/>
</dbReference>
<dbReference type="InterPro" id="IPR003591">
    <property type="entry name" value="Leu-rich_rpt_typical-subtyp"/>
</dbReference>
<dbReference type="PANTHER" id="PTHR46652:SF3">
    <property type="entry name" value="LEUCINE-RICH REPEAT-CONTAINING PROTEIN 9"/>
    <property type="match status" value="1"/>
</dbReference>
<dbReference type="InterPro" id="IPR046633">
    <property type="entry name" value="DUF6745"/>
</dbReference>
<dbReference type="Pfam" id="PF20530">
    <property type="entry name" value="DUF6745"/>
    <property type="match status" value="1"/>
</dbReference>
<dbReference type="Pfam" id="PF12799">
    <property type="entry name" value="LRR_4"/>
    <property type="match status" value="2"/>
</dbReference>
<evidence type="ECO:0000313" key="4">
    <source>
        <dbReference type="EMBL" id="MFB2878900.1"/>
    </source>
</evidence>
<dbReference type="Gene3D" id="3.80.10.10">
    <property type="entry name" value="Ribonuclease Inhibitor"/>
    <property type="match status" value="1"/>
</dbReference>
<organism evidence="4 5">
    <name type="scientific">Floridaenema aerugineum BLCC-F46</name>
    <dbReference type="NCBI Taxonomy" id="3153654"/>
    <lineage>
        <taxon>Bacteria</taxon>
        <taxon>Bacillati</taxon>
        <taxon>Cyanobacteriota</taxon>
        <taxon>Cyanophyceae</taxon>
        <taxon>Oscillatoriophycideae</taxon>
        <taxon>Aerosakkonematales</taxon>
        <taxon>Aerosakkonemataceae</taxon>
        <taxon>Floridanema</taxon>
        <taxon>Floridanema aerugineum</taxon>
    </lineage>
</organism>
<dbReference type="SUPFAM" id="SSF52058">
    <property type="entry name" value="L domain-like"/>
    <property type="match status" value="1"/>
</dbReference>
<proteinExistence type="predicted"/>
<dbReference type="SMART" id="SM00369">
    <property type="entry name" value="LRR_TYP"/>
    <property type="match status" value="3"/>
</dbReference>
<dbReference type="EMBL" id="JBHFNQ010000143">
    <property type="protein sequence ID" value="MFB2878900.1"/>
    <property type="molecule type" value="Genomic_DNA"/>
</dbReference>
<feature type="domain" description="DUF6745" evidence="3">
    <location>
        <begin position="217"/>
        <end position="335"/>
    </location>
</feature>
<evidence type="ECO:0000256" key="1">
    <source>
        <dbReference type="ARBA" id="ARBA00022614"/>
    </source>
</evidence>
<keyword evidence="2" id="KW-0677">Repeat</keyword>
<keyword evidence="1" id="KW-0433">Leucine-rich repeat</keyword>
<gene>
    <name evidence="4" type="ORF">ACE1CC_18775</name>
</gene>
<dbReference type="SMART" id="SM00365">
    <property type="entry name" value="LRR_SD22"/>
    <property type="match status" value="5"/>
</dbReference>
<accession>A0ABV4X7Y7</accession>
<dbReference type="InterPro" id="IPR025875">
    <property type="entry name" value="Leu-rich_rpt_4"/>
</dbReference>
<keyword evidence="5" id="KW-1185">Reference proteome</keyword>
<evidence type="ECO:0000313" key="5">
    <source>
        <dbReference type="Proteomes" id="UP001576774"/>
    </source>
</evidence>
<dbReference type="InterPro" id="IPR050836">
    <property type="entry name" value="SDS22/Internalin_LRR"/>
</dbReference>
<dbReference type="Proteomes" id="UP001576774">
    <property type="component" value="Unassembled WGS sequence"/>
</dbReference>
<name>A0ABV4X7Y7_9CYAN</name>
<reference evidence="4 5" key="1">
    <citation type="submission" date="2024-09" db="EMBL/GenBank/DDBJ databases">
        <title>Floridaenema gen nov. (Aerosakkonemataceae, Aerosakkonematales ord. nov., Cyanobacteria) from benthic tropical and subtropical fresh waters, with the description of four new species.</title>
        <authorList>
            <person name="Moretto J.A."/>
            <person name="Berthold D.E."/>
            <person name="Lefler F.W."/>
            <person name="Huang I.-S."/>
            <person name="Laughinghouse H. IV."/>
        </authorList>
    </citation>
    <scope>NUCLEOTIDE SEQUENCE [LARGE SCALE GENOMIC DNA]</scope>
    <source>
        <strain evidence="4 5">BLCC-F46</strain>
    </source>
</reference>
<evidence type="ECO:0000256" key="2">
    <source>
        <dbReference type="ARBA" id="ARBA00022737"/>
    </source>
</evidence>